<organism evidence="2 3">
    <name type="scientific">Nocardioides flavus</name>
    <name type="common">ex Wang et al. 2016</name>
    <dbReference type="NCBI Taxonomy" id="2058780"/>
    <lineage>
        <taxon>Bacteria</taxon>
        <taxon>Bacillati</taxon>
        <taxon>Actinomycetota</taxon>
        <taxon>Actinomycetes</taxon>
        <taxon>Propionibacteriales</taxon>
        <taxon>Nocardioidaceae</taxon>
        <taxon>Nocardioides</taxon>
    </lineage>
</organism>
<keyword evidence="3" id="KW-1185">Reference proteome</keyword>
<dbReference type="EMBL" id="BNAD01000001">
    <property type="protein sequence ID" value="GHE15586.1"/>
    <property type="molecule type" value="Genomic_DNA"/>
</dbReference>
<evidence type="ECO:0000313" key="3">
    <source>
        <dbReference type="Proteomes" id="UP000597341"/>
    </source>
</evidence>
<dbReference type="Proteomes" id="UP000597341">
    <property type="component" value="Unassembled WGS sequence"/>
</dbReference>
<reference evidence="3" key="1">
    <citation type="journal article" date="2019" name="Int. J. Syst. Evol. Microbiol.">
        <title>The Global Catalogue of Microorganisms (GCM) 10K type strain sequencing project: providing services to taxonomists for standard genome sequencing and annotation.</title>
        <authorList>
            <consortium name="The Broad Institute Genomics Platform"/>
            <consortium name="The Broad Institute Genome Sequencing Center for Infectious Disease"/>
            <person name="Wu L."/>
            <person name="Ma J."/>
        </authorList>
    </citation>
    <scope>NUCLEOTIDE SEQUENCE [LARGE SCALE GENOMIC DNA]</scope>
    <source>
        <strain evidence="3">CGMCC 1.12791</strain>
    </source>
</reference>
<evidence type="ECO:0000256" key="1">
    <source>
        <dbReference type="SAM" id="MobiDB-lite"/>
    </source>
</evidence>
<sequence>MLAVGACSDPEEPAGGTSVDPGEVVGLDRPVQVDDLDPEPALTAQVPSGVVRIAWRAADEVEGARQQAGDLDAPDGTQLVVVAWELDVTAVDSPGVSALAALGTDADIEVVLSSGEATVALATDDIPLAGSGLVALPDPDELTAEVTFDGVAQTVGPGDDERDVPDQVAPLYDGVPAATASLDCAPTRLRAICRADAAWLPWTDEGGWAPAGRLWPVVRAEGSARGASGSATATVTLDGTAAVTSLQQGAVDGGFNGLHVFPAVEPSRARLDLEVTLGGDRLTGVGVLVPERATPSPTAG</sequence>
<accession>A0ABQ3HIY2</accession>
<gene>
    <name evidence="2" type="ORF">GCM10011376_04500</name>
</gene>
<name>A0ABQ3HIY2_9ACTN</name>
<proteinExistence type="predicted"/>
<evidence type="ECO:0000313" key="2">
    <source>
        <dbReference type="EMBL" id="GHE15586.1"/>
    </source>
</evidence>
<protein>
    <submittedName>
        <fullName evidence="2">Uncharacterized protein</fullName>
    </submittedName>
</protein>
<comment type="caution">
    <text evidence="2">The sequence shown here is derived from an EMBL/GenBank/DDBJ whole genome shotgun (WGS) entry which is preliminary data.</text>
</comment>
<feature type="region of interest" description="Disordered" evidence="1">
    <location>
        <begin position="1"/>
        <end position="25"/>
    </location>
</feature>